<evidence type="ECO:0000313" key="10">
    <source>
        <dbReference type="Proteomes" id="UP000615446"/>
    </source>
</evidence>
<dbReference type="Pfam" id="PF04729">
    <property type="entry name" value="ASF1_hist_chap"/>
    <property type="match status" value="1"/>
</dbReference>
<evidence type="ECO:0000256" key="3">
    <source>
        <dbReference type="ARBA" id="ARBA00023015"/>
    </source>
</evidence>
<dbReference type="PANTHER" id="PTHR12040:SF0">
    <property type="entry name" value="HISTONE CHAPERONE ASF1"/>
    <property type="match status" value="1"/>
</dbReference>
<dbReference type="GO" id="GO:0006335">
    <property type="term" value="P:DNA replication-dependent chromatin assembly"/>
    <property type="evidence" value="ECO:0007669"/>
    <property type="project" value="TreeGrafter"/>
</dbReference>
<feature type="compositionally biased region" description="Polar residues" evidence="8">
    <location>
        <begin position="224"/>
        <end position="241"/>
    </location>
</feature>
<dbReference type="SUPFAM" id="SSF101546">
    <property type="entry name" value="ASF1-like"/>
    <property type="match status" value="1"/>
</dbReference>
<dbReference type="GO" id="GO:0005634">
    <property type="term" value="C:nucleus"/>
    <property type="evidence" value="ECO:0007669"/>
    <property type="project" value="UniProtKB-SubCell"/>
</dbReference>
<feature type="compositionally biased region" description="Polar residues" evidence="8">
    <location>
        <begin position="250"/>
        <end position="260"/>
    </location>
</feature>
<organism evidence="9 10">
    <name type="scientific">Rhizophagus clarus</name>
    <dbReference type="NCBI Taxonomy" id="94130"/>
    <lineage>
        <taxon>Eukaryota</taxon>
        <taxon>Fungi</taxon>
        <taxon>Fungi incertae sedis</taxon>
        <taxon>Mucoromycota</taxon>
        <taxon>Glomeromycotina</taxon>
        <taxon>Glomeromycetes</taxon>
        <taxon>Glomerales</taxon>
        <taxon>Glomeraceae</taxon>
        <taxon>Rhizophagus</taxon>
    </lineage>
</organism>
<evidence type="ECO:0000313" key="9">
    <source>
        <dbReference type="EMBL" id="GES76637.1"/>
    </source>
</evidence>
<feature type="region of interest" description="Disordered" evidence="8">
    <location>
        <begin position="216"/>
        <end position="274"/>
    </location>
</feature>
<evidence type="ECO:0000256" key="8">
    <source>
        <dbReference type="SAM" id="MobiDB-lite"/>
    </source>
</evidence>
<accession>A0A8H3L0E3</accession>
<reference evidence="9" key="1">
    <citation type="submission" date="2019-10" db="EMBL/GenBank/DDBJ databases">
        <title>Conservation and host-specific expression of non-tandemly repeated heterogenous ribosome RNA gene in arbuscular mycorrhizal fungi.</title>
        <authorList>
            <person name="Maeda T."/>
            <person name="Kobayashi Y."/>
            <person name="Nakagawa T."/>
            <person name="Ezawa T."/>
            <person name="Yamaguchi K."/>
            <person name="Bino T."/>
            <person name="Nishimoto Y."/>
            <person name="Shigenobu S."/>
            <person name="Kawaguchi M."/>
        </authorList>
    </citation>
    <scope>NUCLEOTIDE SEQUENCE</scope>
    <source>
        <strain evidence="9">HR1</strain>
    </source>
</reference>
<keyword evidence="6" id="KW-0539">Nucleus</keyword>
<dbReference type="PANTHER" id="PTHR12040">
    <property type="entry name" value="ANTI-SILENCING PROTEIN 1"/>
    <property type="match status" value="1"/>
</dbReference>
<protein>
    <recommendedName>
        <fullName evidence="7">Anti-silencing function protein 1</fullName>
    </recommendedName>
</protein>
<dbReference type="InterPro" id="IPR036747">
    <property type="entry name" value="ASF1-like_sf"/>
</dbReference>
<dbReference type="AlphaFoldDB" id="A0A8H3L0E3"/>
<gene>
    <name evidence="9" type="ORF">RCL2_000403800</name>
</gene>
<dbReference type="Proteomes" id="UP000615446">
    <property type="component" value="Unassembled WGS sequence"/>
</dbReference>
<sequence>MWLVRSLYIDKKLADPQNGYLSDLGSTIDIIGGNPNKLHKDSHQNNYYNKMSVVNITNIKVLNNPTLFTADYQFEITFECISELADDLEWKIIYVGSSESKEYDQVLDSIMVGPVPPGVNQFIFQAPAPNPDRIPPSDLLDVTVIIITCSYRDQEFVRVGYYVNNEYIEEELRENPPDKVIFDKLYRNILADKPRVTRMPIKWDSEDETIKINQESDDVMGGTQEHNFLNRSQPGDSQGQIEQIGFMPPLQNSGQPSSVNYDPMSSVKIESMTS</sequence>
<dbReference type="GO" id="GO:0000785">
    <property type="term" value="C:chromatin"/>
    <property type="evidence" value="ECO:0007669"/>
    <property type="project" value="TreeGrafter"/>
</dbReference>
<dbReference type="InterPro" id="IPR006818">
    <property type="entry name" value="ASF1-like"/>
</dbReference>
<dbReference type="Gene3D" id="2.60.40.1490">
    <property type="entry name" value="Histone chaperone ASF1-like"/>
    <property type="match status" value="1"/>
</dbReference>
<evidence type="ECO:0000256" key="5">
    <source>
        <dbReference type="ARBA" id="ARBA00023186"/>
    </source>
</evidence>
<evidence type="ECO:0000256" key="7">
    <source>
        <dbReference type="ARBA" id="ARBA00032776"/>
    </source>
</evidence>
<keyword evidence="4" id="KW-0804">Transcription</keyword>
<dbReference type="FunFam" id="2.60.40.1490:FF:000001">
    <property type="entry name" value="Histone chaperone ASF1"/>
    <property type="match status" value="1"/>
</dbReference>
<evidence type="ECO:0000256" key="1">
    <source>
        <dbReference type="ARBA" id="ARBA00004123"/>
    </source>
</evidence>
<comment type="similarity">
    <text evidence="2">Belongs to the ASF1 family.</text>
</comment>
<evidence type="ECO:0000256" key="2">
    <source>
        <dbReference type="ARBA" id="ARBA00006051"/>
    </source>
</evidence>
<evidence type="ECO:0000256" key="6">
    <source>
        <dbReference type="ARBA" id="ARBA00023242"/>
    </source>
</evidence>
<keyword evidence="5" id="KW-0143">Chaperone</keyword>
<name>A0A8H3L0E3_9GLOM</name>
<dbReference type="OrthoDB" id="29755at2759"/>
<proteinExistence type="inferred from homology"/>
<dbReference type="EMBL" id="BLAL01000025">
    <property type="protein sequence ID" value="GES76637.1"/>
    <property type="molecule type" value="Genomic_DNA"/>
</dbReference>
<keyword evidence="3" id="KW-0805">Transcription regulation</keyword>
<comment type="caution">
    <text evidence="9">The sequence shown here is derived from an EMBL/GenBank/DDBJ whole genome shotgun (WGS) entry which is preliminary data.</text>
</comment>
<dbReference type="GO" id="GO:0042393">
    <property type="term" value="F:histone binding"/>
    <property type="evidence" value="ECO:0007669"/>
    <property type="project" value="TreeGrafter"/>
</dbReference>
<evidence type="ECO:0000256" key="4">
    <source>
        <dbReference type="ARBA" id="ARBA00023163"/>
    </source>
</evidence>
<comment type="subcellular location">
    <subcellularLocation>
        <location evidence="1">Nucleus</location>
    </subcellularLocation>
</comment>